<name>A0ABU5Z4J0_9FLAO</name>
<dbReference type="EMBL" id="JAYKBW010000001">
    <property type="protein sequence ID" value="MEB3073865.1"/>
    <property type="molecule type" value="Genomic_DNA"/>
</dbReference>
<dbReference type="Gene3D" id="1.10.10.2910">
    <property type="match status" value="1"/>
</dbReference>
<dbReference type="Pfam" id="PF10263">
    <property type="entry name" value="SprT-like"/>
    <property type="match status" value="1"/>
</dbReference>
<keyword evidence="3" id="KW-1185">Reference proteome</keyword>
<gene>
    <name evidence="2" type="ORF">VJJ08_00940</name>
</gene>
<dbReference type="Proteomes" id="UP001311730">
    <property type="component" value="Unassembled WGS sequence"/>
</dbReference>
<evidence type="ECO:0000259" key="1">
    <source>
        <dbReference type="Pfam" id="PF10263"/>
    </source>
</evidence>
<evidence type="ECO:0000313" key="3">
    <source>
        <dbReference type="Proteomes" id="UP001311730"/>
    </source>
</evidence>
<reference evidence="2 3" key="1">
    <citation type="submission" date="2023-12" db="EMBL/GenBank/DDBJ databases">
        <title>Genomic sequences of Capnocytophaga and Parvimonas strains.</title>
        <authorList>
            <person name="Watt R.M."/>
            <person name="Wang M."/>
            <person name="Yang T."/>
            <person name="Tong W.M."/>
        </authorList>
    </citation>
    <scope>NUCLEOTIDE SEQUENCE [LARGE SCALE GENOMIC DNA]</scope>
    <source>
        <strain evidence="2 3">CCUG 13096</strain>
    </source>
</reference>
<proteinExistence type="predicted"/>
<accession>A0ABU5Z4J0</accession>
<feature type="domain" description="SprT-like" evidence="1">
    <location>
        <begin position="38"/>
        <end position="99"/>
    </location>
</feature>
<organism evidence="2 3">
    <name type="scientific">Capnocytophaga gingivalis</name>
    <dbReference type="NCBI Taxonomy" id="1017"/>
    <lineage>
        <taxon>Bacteria</taxon>
        <taxon>Pseudomonadati</taxon>
        <taxon>Bacteroidota</taxon>
        <taxon>Flavobacteriia</taxon>
        <taxon>Flavobacteriales</taxon>
        <taxon>Flavobacteriaceae</taxon>
        <taxon>Capnocytophaga</taxon>
    </lineage>
</organism>
<evidence type="ECO:0000313" key="2">
    <source>
        <dbReference type="EMBL" id="MEB3073865.1"/>
    </source>
</evidence>
<sequence length="202" mass="23564">MEEILYKYLPSESVIPCFELIKNLGIYLKIVNERQSRHGDYQCLPNGQHKITINANLNKYRFLMTLIHEIAHLVAIEKYGKQIKPHGNEWKTTYQALMKPFLRPEIFPAELLSYLVIHFQNPSASSDTDVHLTLAMRQYDSGERAKYYVFELPTDSLFRTDDGRVFQKGDKKIKRYECKELSTGKRFVIQPHALVELVSPLT</sequence>
<comment type="caution">
    <text evidence="2">The sequence shown here is derived from an EMBL/GenBank/DDBJ whole genome shotgun (WGS) entry which is preliminary data.</text>
</comment>
<protein>
    <submittedName>
        <fullName evidence="2">SprT-like domain-containing protein</fullName>
    </submittedName>
</protein>
<dbReference type="InterPro" id="IPR006640">
    <property type="entry name" value="SprT-like_domain"/>
</dbReference>
<dbReference type="RefSeq" id="WP_323982379.1">
    <property type="nucleotide sequence ID" value="NZ_JAYKBW010000001.1"/>
</dbReference>